<dbReference type="EMBL" id="JXAK01000039">
    <property type="protein sequence ID" value="KIL39356.1"/>
    <property type="molecule type" value="Genomic_DNA"/>
</dbReference>
<gene>
    <name evidence="1" type="ORF">SD70_20775</name>
</gene>
<organism evidence="1 2">
    <name type="scientific">Gordoniibacillus kamchatkensis</name>
    <dbReference type="NCBI Taxonomy" id="1590651"/>
    <lineage>
        <taxon>Bacteria</taxon>
        <taxon>Bacillati</taxon>
        <taxon>Bacillota</taxon>
        <taxon>Bacilli</taxon>
        <taxon>Bacillales</taxon>
        <taxon>Paenibacillaceae</taxon>
        <taxon>Gordoniibacillus</taxon>
    </lineage>
</organism>
<protein>
    <submittedName>
        <fullName evidence="1">Uncharacterized protein</fullName>
    </submittedName>
</protein>
<reference evidence="1 2" key="1">
    <citation type="submission" date="2014-12" db="EMBL/GenBank/DDBJ databases">
        <title>Draft genome sequence of Paenibacillus kamchatkensis strain B-2647.</title>
        <authorList>
            <person name="Karlyshev A.V."/>
            <person name="Kudryashova E.B."/>
        </authorList>
    </citation>
    <scope>NUCLEOTIDE SEQUENCE [LARGE SCALE GENOMIC DNA]</scope>
    <source>
        <strain evidence="1 2">VKM B-2647</strain>
    </source>
</reference>
<keyword evidence="2" id="KW-1185">Reference proteome</keyword>
<name>A0ABR5AE82_9BACL</name>
<proteinExistence type="predicted"/>
<comment type="caution">
    <text evidence="1">The sequence shown here is derived from an EMBL/GenBank/DDBJ whole genome shotgun (WGS) entry which is preliminary data.</text>
</comment>
<evidence type="ECO:0000313" key="1">
    <source>
        <dbReference type="EMBL" id="KIL39356.1"/>
    </source>
</evidence>
<accession>A0ABR5AE82</accession>
<evidence type="ECO:0000313" key="2">
    <source>
        <dbReference type="Proteomes" id="UP000031967"/>
    </source>
</evidence>
<sequence>MLITANGELIGKIIFKFYNQAWSQSSVGALCGEVFFVVLPACRGVLAVALPLCFGLPTNQNGGI</sequence>
<dbReference type="Proteomes" id="UP000031967">
    <property type="component" value="Unassembled WGS sequence"/>
</dbReference>